<feature type="region of interest" description="Disordered" evidence="1">
    <location>
        <begin position="1"/>
        <end position="47"/>
    </location>
</feature>
<protein>
    <submittedName>
        <fullName evidence="3">ABC transporter permease</fullName>
    </submittedName>
</protein>
<name>A0A087CQ92_9BIFI</name>
<evidence type="ECO:0000256" key="2">
    <source>
        <dbReference type="SAM" id="Phobius"/>
    </source>
</evidence>
<evidence type="ECO:0000256" key="1">
    <source>
        <dbReference type="SAM" id="MobiDB-lite"/>
    </source>
</evidence>
<accession>A0A087CQ92</accession>
<sequence>MSRGAHAAHANRNARSARSAGNTRTRRQPQQTWNVPAPNTGDGGRAGGYGTRATFAAPRLTFLNALRAELCKALSLKSTYVLLIINALLLPAGSALMAWAMAFLMSLDPATGTTTDDPQPVAESYMWGSASAFVPTCLLVTGILGVMAVTVEYSSSTIQSSLTANPRRVMFLNAKTLVTAALAFVSSLAGLLLAWAAAYALLSPVGMTPLSDGEHALPWVSILGGALLLTAMAVLGVGLGGLCRSTMGGVFALVGLLIIAPSALSMASLAGDRFAWLQSAARCLPDQAVGNVLTAGVDVAVSSSSTNVSVDVEVMNTAAGSAAGASAGSAADAAVASDPSGLFDPTWWQSGLIVLAWMAVAYIIGMMVVRRSDVK</sequence>
<keyword evidence="2" id="KW-0812">Transmembrane</keyword>
<evidence type="ECO:0000313" key="3">
    <source>
        <dbReference type="EMBL" id="KFI85442.1"/>
    </source>
</evidence>
<feature type="transmembrane region" description="Helical" evidence="2">
    <location>
        <begin position="347"/>
        <end position="369"/>
    </location>
</feature>
<proteinExistence type="predicted"/>
<evidence type="ECO:0000313" key="4">
    <source>
        <dbReference type="Proteomes" id="UP000029040"/>
    </source>
</evidence>
<dbReference type="AlphaFoldDB" id="A0A087CQ92"/>
<feature type="transmembrane region" description="Helical" evidence="2">
    <location>
        <begin position="177"/>
        <end position="202"/>
    </location>
</feature>
<organism evidence="3 4">
    <name type="scientific">Bifidobacterium pullorum subsp. saeculare DSM 6531 = LMG 14934</name>
    <dbReference type="NCBI Taxonomy" id="1437611"/>
    <lineage>
        <taxon>Bacteria</taxon>
        <taxon>Bacillati</taxon>
        <taxon>Actinomycetota</taxon>
        <taxon>Actinomycetes</taxon>
        <taxon>Bifidobacteriales</taxon>
        <taxon>Bifidobacteriaceae</taxon>
        <taxon>Bifidobacterium</taxon>
    </lineage>
</organism>
<comment type="caution">
    <text evidence="3">The sequence shown here is derived from an EMBL/GenBank/DDBJ whole genome shotgun (WGS) entry which is preliminary data.</text>
</comment>
<reference evidence="3 4" key="1">
    <citation type="submission" date="2014-03" db="EMBL/GenBank/DDBJ databases">
        <title>Genomics of Bifidobacteria.</title>
        <authorList>
            <person name="Ventura M."/>
            <person name="Milani C."/>
            <person name="Lugli G.A."/>
        </authorList>
    </citation>
    <scope>NUCLEOTIDE SEQUENCE [LARGE SCALE GENOMIC DNA]</scope>
    <source>
        <strain evidence="3 4">LMG 14934</strain>
    </source>
</reference>
<dbReference type="RefSeq" id="WP_051915973.1">
    <property type="nucleotide sequence ID" value="NZ_JDTM01000003.1"/>
</dbReference>
<keyword evidence="2" id="KW-0472">Membrane</keyword>
<dbReference type="Proteomes" id="UP000029040">
    <property type="component" value="Unassembled WGS sequence"/>
</dbReference>
<feature type="transmembrane region" description="Helical" evidence="2">
    <location>
        <begin position="80"/>
        <end position="105"/>
    </location>
</feature>
<feature type="compositionally biased region" description="Low complexity" evidence="1">
    <location>
        <begin position="1"/>
        <end position="23"/>
    </location>
</feature>
<gene>
    <name evidence="3" type="ORF">BSAE_1296</name>
</gene>
<feature type="transmembrane region" description="Helical" evidence="2">
    <location>
        <begin position="250"/>
        <end position="270"/>
    </location>
</feature>
<keyword evidence="2" id="KW-1133">Transmembrane helix</keyword>
<dbReference type="EMBL" id="JGZM01000008">
    <property type="protein sequence ID" value="KFI85442.1"/>
    <property type="molecule type" value="Genomic_DNA"/>
</dbReference>
<feature type="transmembrane region" description="Helical" evidence="2">
    <location>
        <begin position="125"/>
        <end position="151"/>
    </location>
</feature>
<feature type="transmembrane region" description="Helical" evidence="2">
    <location>
        <begin position="222"/>
        <end position="243"/>
    </location>
</feature>